<dbReference type="AlphaFoldDB" id="A0A1G8QDF1"/>
<dbReference type="InterPro" id="IPR000119">
    <property type="entry name" value="Hist_DNA-bd"/>
</dbReference>
<evidence type="ECO:0000313" key="6">
    <source>
        <dbReference type="EMBL" id="SDJ02120.1"/>
    </source>
</evidence>
<feature type="region of interest" description="Disordered" evidence="5">
    <location>
        <begin position="57"/>
        <end position="90"/>
    </location>
</feature>
<dbReference type="InterPro" id="IPR020816">
    <property type="entry name" value="Histone-like_DNA-bd_CS"/>
</dbReference>
<accession>A0A1G8QDF1</accession>
<dbReference type="GO" id="GO:0010467">
    <property type="term" value="P:gene expression"/>
    <property type="evidence" value="ECO:0007669"/>
    <property type="project" value="UniProtKB-ARBA"/>
</dbReference>
<sequence length="90" mass="9808">MNKTDLINQVAEQSGLSKKDTEAAVNATLENIEKSLKSGEKVQLIGFGNFEIRERAAREGRNPQTGETIKIPASKVPAFKPGKQLKEAVN</sequence>
<dbReference type="PANTHER" id="PTHR33175">
    <property type="entry name" value="DNA-BINDING PROTEIN HU"/>
    <property type="match status" value="1"/>
</dbReference>
<dbReference type="Proteomes" id="UP000199017">
    <property type="component" value="Unassembled WGS sequence"/>
</dbReference>
<dbReference type="PROSITE" id="PS00045">
    <property type="entry name" value="HISTONE_LIKE"/>
    <property type="match status" value="1"/>
</dbReference>
<dbReference type="GO" id="GO:1990103">
    <property type="term" value="C:DnaA-HU complex"/>
    <property type="evidence" value="ECO:0007669"/>
    <property type="project" value="UniProtKB-ARBA"/>
</dbReference>
<dbReference type="GO" id="GO:1990178">
    <property type="term" value="C:HU-DNA complex"/>
    <property type="evidence" value="ECO:0007669"/>
    <property type="project" value="UniProtKB-ARBA"/>
</dbReference>
<evidence type="ECO:0000256" key="3">
    <source>
        <dbReference type="ARBA" id="ARBA00023125"/>
    </source>
</evidence>
<dbReference type="GO" id="GO:0006270">
    <property type="term" value="P:DNA replication initiation"/>
    <property type="evidence" value="ECO:0007669"/>
    <property type="project" value="UniProtKB-ARBA"/>
</dbReference>
<dbReference type="EMBL" id="FNDU01000019">
    <property type="protein sequence ID" value="SDJ02120.1"/>
    <property type="molecule type" value="Genomic_DNA"/>
</dbReference>
<evidence type="ECO:0000313" key="7">
    <source>
        <dbReference type="Proteomes" id="UP000199017"/>
    </source>
</evidence>
<dbReference type="FunFam" id="4.10.520.10:FF:000001">
    <property type="entry name" value="DNA-binding protein HU"/>
    <property type="match status" value="1"/>
</dbReference>
<dbReference type="GO" id="GO:0030261">
    <property type="term" value="P:chromosome condensation"/>
    <property type="evidence" value="ECO:0007669"/>
    <property type="project" value="UniProtKB-KW"/>
</dbReference>
<dbReference type="GO" id="GO:0003677">
    <property type="term" value="F:DNA binding"/>
    <property type="evidence" value="ECO:0007669"/>
    <property type="project" value="UniProtKB-KW"/>
</dbReference>
<dbReference type="GO" id="GO:0042802">
    <property type="term" value="F:identical protein binding"/>
    <property type="evidence" value="ECO:0007669"/>
    <property type="project" value="UniProtKB-ARBA"/>
</dbReference>
<dbReference type="GO" id="GO:0030527">
    <property type="term" value="F:structural constituent of chromatin"/>
    <property type="evidence" value="ECO:0007669"/>
    <property type="project" value="InterPro"/>
</dbReference>
<evidence type="ECO:0000256" key="2">
    <source>
        <dbReference type="ARBA" id="ARBA00023067"/>
    </source>
</evidence>
<protein>
    <submittedName>
        <fullName evidence="6">Bacterial nucleoid protein Hbs</fullName>
    </submittedName>
</protein>
<comment type="similarity">
    <text evidence="1 4">Belongs to the bacterial histone-like protein family.</text>
</comment>
<name>A0A1G8QDF1_9BACI</name>
<dbReference type="SUPFAM" id="SSF47729">
    <property type="entry name" value="IHF-like DNA-binding proteins"/>
    <property type="match status" value="1"/>
</dbReference>
<dbReference type="InterPro" id="IPR010992">
    <property type="entry name" value="IHF-like_DNA-bd_dom_sf"/>
</dbReference>
<dbReference type="Pfam" id="PF00216">
    <property type="entry name" value="Bac_DNA_binding"/>
    <property type="match status" value="1"/>
</dbReference>
<keyword evidence="3" id="KW-0238">DNA-binding</keyword>
<organism evidence="6 7">
    <name type="scientific">Alteribacillus bidgolensis</name>
    <dbReference type="NCBI Taxonomy" id="930129"/>
    <lineage>
        <taxon>Bacteria</taxon>
        <taxon>Bacillati</taxon>
        <taxon>Bacillota</taxon>
        <taxon>Bacilli</taxon>
        <taxon>Bacillales</taxon>
        <taxon>Bacillaceae</taxon>
        <taxon>Alteribacillus</taxon>
    </lineage>
</organism>
<dbReference type="Gene3D" id="4.10.520.10">
    <property type="entry name" value="IHF-like DNA-binding proteins"/>
    <property type="match status" value="1"/>
</dbReference>
<dbReference type="CDD" id="cd13831">
    <property type="entry name" value="HU"/>
    <property type="match status" value="1"/>
</dbReference>
<keyword evidence="2" id="KW-0226">DNA condensation</keyword>
<evidence type="ECO:0000256" key="5">
    <source>
        <dbReference type="SAM" id="MobiDB-lite"/>
    </source>
</evidence>
<dbReference type="GO" id="GO:0005829">
    <property type="term" value="C:cytosol"/>
    <property type="evidence" value="ECO:0007669"/>
    <property type="project" value="TreeGrafter"/>
</dbReference>
<dbReference type="SMART" id="SM00411">
    <property type="entry name" value="BHL"/>
    <property type="match status" value="1"/>
</dbReference>
<reference evidence="6 7" key="1">
    <citation type="submission" date="2016-10" db="EMBL/GenBank/DDBJ databases">
        <authorList>
            <person name="de Groot N.N."/>
        </authorList>
    </citation>
    <scope>NUCLEOTIDE SEQUENCE [LARGE SCALE GENOMIC DNA]</scope>
    <source>
        <strain evidence="7">P4B,CCM 7963,CECT 7998,DSM 25260,IBRC-M 10614,KCTC 13821</strain>
    </source>
</reference>
<dbReference type="STRING" id="930129.SAMN05216352_11911"/>
<dbReference type="OrthoDB" id="9799835at2"/>
<keyword evidence="7" id="KW-1185">Reference proteome</keyword>
<proteinExistence type="inferred from homology"/>
<dbReference type="PANTHER" id="PTHR33175:SF3">
    <property type="entry name" value="DNA-BINDING PROTEIN HU-BETA"/>
    <property type="match status" value="1"/>
</dbReference>
<gene>
    <name evidence="6" type="ORF">SAMN05216352_11911</name>
</gene>
<dbReference type="PRINTS" id="PR01727">
    <property type="entry name" value="DNABINDINGHU"/>
</dbReference>
<dbReference type="RefSeq" id="WP_091587735.1">
    <property type="nucleotide sequence ID" value="NZ_FNDU01000019.1"/>
</dbReference>
<evidence type="ECO:0000256" key="1">
    <source>
        <dbReference type="ARBA" id="ARBA00010529"/>
    </source>
</evidence>
<evidence type="ECO:0000256" key="4">
    <source>
        <dbReference type="RuleBase" id="RU003939"/>
    </source>
</evidence>